<accession>A0A8S4PD07</accession>
<keyword evidence="1" id="KW-0408">Iron</keyword>
<dbReference type="InterPro" id="IPR027443">
    <property type="entry name" value="IPNS-like_sf"/>
</dbReference>
<dbReference type="GO" id="GO:0046872">
    <property type="term" value="F:metal ion binding"/>
    <property type="evidence" value="ECO:0007669"/>
    <property type="project" value="UniProtKB-KW"/>
</dbReference>
<proteinExistence type="inferred from homology"/>
<sequence length="336" mass="38638">MVRKGHRGTPRPLHLYPSAMQQRDAMSIRMRKGLYHISQFDAEHNPTDEQLQELAEDVYKALTGVGFMYIKNHGIPADLLKRMESIGREFFSLPREEKEKCGFTKDGKFGYSGVATETHGGSADVKEVFDYEYWLPSRWPKSVKYFEETYTEMFREFTTLFMRVLEVMALSLNLERTFFTKLHNTFTKKTRTLLRILNYPKMPEDFKKSESQMRLGGHTDWGTVSFIAQDNVGGLQIKSLSGDWIDATPKDGCLLVLIGDLMQRWTSDTFQANPHRSMKLPCEPVDMRGGEKSRFSMVYFGNSDSDAMIGSIGDSKYEPINAGEYYEKLLTEAFGY</sequence>
<organism evidence="3 4">
    <name type="scientific">Owenia fusiformis</name>
    <name type="common">Polychaete worm</name>
    <dbReference type="NCBI Taxonomy" id="6347"/>
    <lineage>
        <taxon>Eukaryota</taxon>
        <taxon>Metazoa</taxon>
        <taxon>Spiralia</taxon>
        <taxon>Lophotrochozoa</taxon>
        <taxon>Annelida</taxon>
        <taxon>Polychaeta</taxon>
        <taxon>Sedentaria</taxon>
        <taxon>Canalipalpata</taxon>
        <taxon>Sabellida</taxon>
        <taxon>Oweniida</taxon>
        <taxon>Oweniidae</taxon>
        <taxon>Owenia</taxon>
    </lineage>
</organism>
<protein>
    <recommendedName>
        <fullName evidence="2">Fe2OG dioxygenase domain-containing protein</fullName>
    </recommendedName>
</protein>
<dbReference type="Pfam" id="PF03171">
    <property type="entry name" value="2OG-FeII_Oxy"/>
    <property type="match status" value="1"/>
</dbReference>
<dbReference type="AlphaFoldDB" id="A0A8S4PD07"/>
<dbReference type="InterPro" id="IPR005123">
    <property type="entry name" value="Oxoglu/Fe-dep_dioxygenase_dom"/>
</dbReference>
<evidence type="ECO:0000313" key="3">
    <source>
        <dbReference type="EMBL" id="CAH1790590.1"/>
    </source>
</evidence>
<evidence type="ECO:0000313" key="4">
    <source>
        <dbReference type="Proteomes" id="UP000749559"/>
    </source>
</evidence>
<comment type="caution">
    <text evidence="3">The sequence shown here is derived from an EMBL/GenBank/DDBJ whole genome shotgun (WGS) entry which is preliminary data.</text>
</comment>
<dbReference type="SUPFAM" id="SSF51197">
    <property type="entry name" value="Clavaminate synthase-like"/>
    <property type="match status" value="1"/>
</dbReference>
<evidence type="ECO:0000259" key="2">
    <source>
        <dbReference type="PROSITE" id="PS51471"/>
    </source>
</evidence>
<keyword evidence="4" id="KW-1185">Reference proteome</keyword>
<dbReference type="InterPro" id="IPR026992">
    <property type="entry name" value="DIOX_N"/>
</dbReference>
<dbReference type="PROSITE" id="PS51471">
    <property type="entry name" value="FE2OG_OXY"/>
    <property type="match status" value="1"/>
</dbReference>
<dbReference type="OrthoDB" id="288590at2759"/>
<dbReference type="PANTHER" id="PTHR47990">
    <property type="entry name" value="2-OXOGLUTARATE (2OG) AND FE(II)-DEPENDENT OXYGENASE SUPERFAMILY PROTEIN-RELATED"/>
    <property type="match status" value="1"/>
</dbReference>
<dbReference type="GO" id="GO:0016491">
    <property type="term" value="F:oxidoreductase activity"/>
    <property type="evidence" value="ECO:0007669"/>
    <property type="project" value="UniProtKB-KW"/>
</dbReference>
<keyword evidence="1" id="KW-0479">Metal-binding</keyword>
<keyword evidence="1" id="KW-0560">Oxidoreductase</keyword>
<evidence type="ECO:0000256" key="1">
    <source>
        <dbReference type="RuleBase" id="RU003682"/>
    </source>
</evidence>
<feature type="domain" description="Fe2OG dioxygenase" evidence="2">
    <location>
        <begin position="189"/>
        <end position="303"/>
    </location>
</feature>
<dbReference type="InterPro" id="IPR050231">
    <property type="entry name" value="Iron_ascorbate_oxido_reductase"/>
</dbReference>
<dbReference type="InterPro" id="IPR044861">
    <property type="entry name" value="IPNS-like_FE2OG_OXY"/>
</dbReference>
<gene>
    <name evidence="3" type="ORF">OFUS_LOCUS15776</name>
</gene>
<comment type="similarity">
    <text evidence="1">Belongs to the iron/ascorbate-dependent oxidoreductase family.</text>
</comment>
<dbReference type="EMBL" id="CAIIXF020000007">
    <property type="protein sequence ID" value="CAH1790590.1"/>
    <property type="molecule type" value="Genomic_DNA"/>
</dbReference>
<dbReference type="Gene3D" id="2.60.120.330">
    <property type="entry name" value="B-lactam Antibiotic, Isopenicillin N Synthase, Chain"/>
    <property type="match status" value="1"/>
</dbReference>
<dbReference type="Pfam" id="PF14226">
    <property type="entry name" value="DIOX_N"/>
    <property type="match status" value="1"/>
</dbReference>
<reference evidence="3" key="1">
    <citation type="submission" date="2022-03" db="EMBL/GenBank/DDBJ databases">
        <authorList>
            <person name="Martin C."/>
        </authorList>
    </citation>
    <scope>NUCLEOTIDE SEQUENCE</scope>
</reference>
<name>A0A8S4PD07_OWEFU</name>
<dbReference type="Proteomes" id="UP000749559">
    <property type="component" value="Unassembled WGS sequence"/>
</dbReference>